<evidence type="ECO:0000256" key="11">
    <source>
        <dbReference type="RuleBase" id="RU003781"/>
    </source>
</evidence>
<feature type="binding site" evidence="10">
    <location>
        <position position="168"/>
    </location>
    <ligand>
        <name>ITP</name>
        <dbReference type="ChEBI" id="CHEBI:61402"/>
    </ligand>
</feature>
<feature type="binding site" evidence="10">
    <location>
        <position position="40"/>
    </location>
    <ligand>
        <name>Mg(2+)</name>
        <dbReference type="ChEBI" id="CHEBI:18420"/>
    </ligand>
</feature>
<evidence type="ECO:0000256" key="5">
    <source>
        <dbReference type="ARBA" id="ARBA00022801"/>
    </source>
</evidence>
<keyword evidence="7 10" id="KW-0546">Nucleotide metabolism</keyword>
<feature type="binding site" evidence="10">
    <location>
        <begin position="173"/>
        <end position="174"/>
    </location>
    <ligand>
        <name>ITP</name>
        <dbReference type="ChEBI" id="CHEBI:61402"/>
    </ligand>
</feature>
<dbReference type="FunFam" id="3.90.950.10:FF:000009">
    <property type="entry name" value="Inosine triphosphate pyrophosphatase"/>
    <property type="match status" value="1"/>
</dbReference>
<dbReference type="GO" id="GO:0005634">
    <property type="term" value="C:nucleus"/>
    <property type="evidence" value="ECO:0007669"/>
    <property type="project" value="UniProtKB-SubCell"/>
</dbReference>
<dbReference type="NCBIfam" id="TIGR00042">
    <property type="entry name" value="RdgB/HAM1 family non-canonical purine NTP pyrophosphatase"/>
    <property type="match status" value="1"/>
</dbReference>
<proteinExistence type="inferred from homology"/>
<feature type="binding site" evidence="10">
    <location>
        <position position="68"/>
    </location>
    <ligand>
        <name>Mg(2+)</name>
        <dbReference type="ChEBI" id="CHEBI:18420"/>
    </ligand>
</feature>
<dbReference type="GO" id="GO:0036220">
    <property type="term" value="F:ITP diphosphatase activity"/>
    <property type="evidence" value="ECO:0007669"/>
    <property type="project" value="UniProtKB-UniRule"/>
</dbReference>
<comment type="catalytic activity">
    <reaction evidence="10">
        <text>XTP + H2O = XMP + diphosphate + H(+)</text>
        <dbReference type="Rhea" id="RHEA:28610"/>
        <dbReference type="ChEBI" id="CHEBI:15377"/>
        <dbReference type="ChEBI" id="CHEBI:15378"/>
        <dbReference type="ChEBI" id="CHEBI:33019"/>
        <dbReference type="ChEBI" id="CHEBI:57464"/>
        <dbReference type="ChEBI" id="CHEBI:61314"/>
        <dbReference type="EC" id="3.6.1.66"/>
    </reaction>
</comment>
<dbReference type="Pfam" id="PF01725">
    <property type="entry name" value="Ham1p_like"/>
    <property type="match status" value="1"/>
</dbReference>
<comment type="catalytic activity">
    <reaction evidence="10">
        <text>dITP + H2O = dIMP + diphosphate + H(+)</text>
        <dbReference type="Rhea" id="RHEA:28342"/>
        <dbReference type="ChEBI" id="CHEBI:15377"/>
        <dbReference type="ChEBI" id="CHEBI:15378"/>
        <dbReference type="ChEBI" id="CHEBI:33019"/>
        <dbReference type="ChEBI" id="CHEBI:61194"/>
        <dbReference type="ChEBI" id="CHEBI:61382"/>
        <dbReference type="EC" id="3.6.1.66"/>
    </reaction>
</comment>
<comment type="function">
    <text evidence="10">Pyrophosphatase that hydrolyzes non-canonical purine nucleotides such as inosine triphosphate (ITP), deoxyinosine triphosphate (dITP) or xanthosine 5'-triphosphate (XTP) to their respective monophosphate derivatives. The enzyme does not distinguish between the deoxy- and ribose forms. Probably excludes non-canonical purines from RNA and DNA precursor pools, thus preventing their incorporation into RNA and DNA and avoiding chromosomal lesions.</text>
</comment>
<dbReference type="InterPro" id="IPR029001">
    <property type="entry name" value="ITPase-like_fam"/>
</dbReference>
<dbReference type="GO" id="GO:0035870">
    <property type="term" value="F:dITP diphosphatase activity"/>
    <property type="evidence" value="ECO:0007669"/>
    <property type="project" value="UniProtKB-UniRule"/>
</dbReference>
<keyword evidence="4 10" id="KW-0547">Nucleotide-binding</keyword>
<dbReference type="PANTHER" id="PTHR11067:SF9">
    <property type="entry name" value="INOSINE TRIPHOSPHATE PYROPHOSPHATASE"/>
    <property type="match status" value="1"/>
</dbReference>
<dbReference type="OrthoDB" id="6288734at2759"/>
<reference evidence="12 13" key="1">
    <citation type="submission" date="2018-11" db="EMBL/GenBank/DDBJ databases">
        <title>Genome sequence of Apiotrichum porosum DSM 27194.</title>
        <authorList>
            <person name="Aliyu H."/>
            <person name="Gorte O."/>
            <person name="Ochsenreither K."/>
        </authorList>
    </citation>
    <scope>NUCLEOTIDE SEQUENCE [LARGE SCALE GENOMIC DNA]</scope>
    <source>
        <strain evidence="12 13">DSM 27194</strain>
    </source>
</reference>
<gene>
    <name evidence="12" type="primary">HAM1</name>
    <name evidence="12" type="ORF">EHS24_004772</name>
</gene>
<evidence type="ECO:0000256" key="3">
    <source>
        <dbReference type="ARBA" id="ARBA00022723"/>
    </source>
</evidence>
<dbReference type="GO" id="GO:0000166">
    <property type="term" value="F:nucleotide binding"/>
    <property type="evidence" value="ECO:0007669"/>
    <property type="project" value="UniProtKB-KW"/>
</dbReference>
<dbReference type="GeneID" id="39589315"/>
<comment type="similarity">
    <text evidence="1 10 11">Belongs to the HAM1 NTPase family.</text>
</comment>
<name>A0A427Y605_9TREE</name>
<sequence length="188" mass="20135">MSKSFIFVTGNANKLREVKAILASGDSDIECTSQSVDVPELQGTTQEVAIAKVKDAAEKLGAACVTEDTALCFDALNGLPGPYIKDFMAGIGHDGLNKMLVGFNNTKATALCTFAYSAGPGTEPILFEGRTEGNIVPPRGPTAFGWDPCFQPIEGGGLTYAEMAHEDKNKISHRYRALEKLRIYLASQ</sequence>
<evidence type="ECO:0000256" key="7">
    <source>
        <dbReference type="ARBA" id="ARBA00023080"/>
    </source>
</evidence>
<dbReference type="SUPFAM" id="SSF52972">
    <property type="entry name" value="ITPase-like"/>
    <property type="match status" value="1"/>
</dbReference>
<dbReference type="RefSeq" id="XP_028479295.1">
    <property type="nucleotide sequence ID" value="XM_028620323.1"/>
</dbReference>
<comment type="caution">
    <text evidence="12">The sequence shown here is derived from an EMBL/GenBank/DDBJ whole genome shotgun (WGS) entry which is preliminary data.</text>
</comment>
<dbReference type="Proteomes" id="UP000279236">
    <property type="component" value="Unassembled WGS sequence"/>
</dbReference>
<dbReference type="EMBL" id="RSCE01000002">
    <property type="protein sequence ID" value="RSH86510.1"/>
    <property type="molecule type" value="Genomic_DNA"/>
</dbReference>
<dbReference type="InterPro" id="IPR027502">
    <property type="entry name" value="ITPase"/>
</dbReference>
<dbReference type="PANTHER" id="PTHR11067">
    <property type="entry name" value="INOSINE TRIPHOSPHATE PYROPHOSPHATASE/HAM1 PROTEIN"/>
    <property type="match status" value="1"/>
</dbReference>
<feature type="binding site" evidence="10">
    <location>
        <begin position="9"/>
        <end position="14"/>
    </location>
    <ligand>
        <name>ITP</name>
        <dbReference type="ChEBI" id="CHEBI:61402"/>
    </ligand>
</feature>
<evidence type="ECO:0000256" key="9">
    <source>
        <dbReference type="ARBA" id="ARBA00023242"/>
    </source>
</evidence>
<evidence type="ECO:0000256" key="4">
    <source>
        <dbReference type="ARBA" id="ARBA00022741"/>
    </source>
</evidence>
<evidence type="ECO:0000256" key="1">
    <source>
        <dbReference type="ARBA" id="ARBA00008023"/>
    </source>
</evidence>
<keyword evidence="2 10" id="KW-0963">Cytoplasm</keyword>
<dbReference type="InterPro" id="IPR002637">
    <property type="entry name" value="RdgB/HAM1"/>
</dbReference>
<keyword evidence="5 10" id="KW-0378">Hydrolase</keyword>
<accession>A0A427Y605</accession>
<dbReference type="STRING" id="105984.A0A427Y605"/>
<dbReference type="HAMAP" id="MF_03148">
    <property type="entry name" value="HAM1_NTPase"/>
    <property type="match status" value="1"/>
</dbReference>
<feature type="binding site" evidence="10">
    <location>
        <position position="52"/>
    </location>
    <ligand>
        <name>ITP</name>
        <dbReference type="ChEBI" id="CHEBI:61402"/>
    </ligand>
</feature>
<evidence type="ECO:0000256" key="10">
    <source>
        <dbReference type="HAMAP-Rule" id="MF_03148"/>
    </source>
</evidence>
<evidence type="ECO:0000256" key="6">
    <source>
        <dbReference type="ARBA" id="ARBA00022842"/>
    </source>
</evidence>
<comment type="catalytic activity">
    <reaction evidence="10">
        <text>ITP + H2O = IMP + diphosphate + H(+)</text>
        <dbReference type="Rhea" id="RHEA:29399"/>
        <dbReference type="ChEBI" id="CHEBI:15377"/>
        <dbReference type="ChEBI" id="CHEBI:15378"/>
        <dbReference type="ChEBI" id="CHEBI:33019"/>
        <dbReference type="ChEBI" id="CHEBI:58053"/>
        <dbReference type="ChEBI" id="CHEBI:61402"/>
        <dbReference type="EC" id="3.6.1.66"/>
    </reaction>
</comment>
<keyword evidence="13" id="KW-1185">Reference proteome</keyword>
<dbReference type="GO" id="GO:0009204">
    <property type="term" value="P:deoxyribonucleoside triphosphate catabolic process"/>
    <property type="evidence" value="ECO:0007669"/>
    <property type="project" value="UniProtKB-UniRule"/>
</dbReference>
<dbReference type="GO" id="GO:0036222">
    <property type="term" value="F:XTP diphosphatase activity"/>
    <property type="evidence" value="ECO:0007669"/>
    <property type="project" value="UniProtKB-UniRule"/>
</dbReference>
<dbReference type="GO" id="GO:0046872">
    <property type="term" value="F:metal ion binding"/>
    <property type="evidence" value="ECO:0007669"/>
    <property type="project" value="UniProtKB-KW"/>
</dbReference>
<feature type="binding site" evidence="10">
    <location>
        <begin position="68"/>
        <end position="69"/>
    </location>
    <ligand>
        <name>ITP</name>
        <dbReference type="ChEBI" id="CHEBI:61402"/>
    </ligand>
</feature>
<evidence type="ECO:0000313" key="12">
    <source>
        <dbReference type="EMBL" id="RSH86510.1"/>
    </source>
</evidence>
<dbReference type="Gene3D" id="3.90.950.10">
    <property type="match status" value="1"/>
</dbReference>
<dbReference type="GO" id="GO:0009117">
    <property type="term" value="P:nucleotide metabolic process"/>
    <property type="evidence" value="ECO:0007669"/>
    <property type="project" value="UniProtKB-KW"/>
</dbReference>
<evidence type="ECO:0000313" key="13">
    <source>
        <dbReference type="Proteomes" id="UP000279236"/>
    </source>
</evidence>
<dbReference type="EC" id="3.6.1.66" evidence="10"/>
<evidence type="ECO:0000256" key="8">
    <source>
        <dbReference type="ARBA" id="ARBA00023211"/>
    </source>
</evidence>
<evidence type="ECO:0000256" key="2">
    <source>
        <dbReference type="ARBA" id="ARBA00022490"/>
    </source>
</evidence>
<keyword evidence="9 10" id="KW-0539">Nucleus</keyword>
<comment type="subunit">
    <text evidence="10">Homodimer.</text>
</comment>
<feature type="binding site" evidence="10">
    <location>
        <begin position="144"/>
        <end position="147"/>
    </location>
    <ligand>
        <name>ITP</name>
        <dbReference type="ChEBI" id="CHEBI:61402"/>
    </ligand>
</feature>
<keyword evidence="3 10" id="KW-0479">Metal-binding</keyword>
<keyword evidence="6 10" id="KW-0460">Magnesium</keyword>
<comment type="cofactor">
    <cofactor evidence="10">
        <name>Mg(2+)</name>
        <dbReference type="ChEBI" id="CHEBI:18420"/>
    </cofactor>
    <cofactor evidence="10">
        <name>Mn(2+)</name>
        <dbReference type="ChEBI" id="CHEBI:29035"/>
    </cofactor>
    <text evidence="10">Binds 1 divalent metal cation per subunit; can use either Mg(2+) or Mn(2+).</text>
</comment>
<dbReference type="GO" id="GO:0005737">
    <property type="term" value="C:cytoplasm"/>
    <property type="evidence" value="ECO:0007669"/>
    <property type="project" value="UniProtKB-SubCell"/>
</dbReference>
<dbReference type="AlphaFoldDB" id="A0A427Y605"/>
<dbReference type="CDD" id="cd00515">
    <property type="entry name" value="HAM1"/>
    <property type="match status" value="1"/>
</dbReference>
<keyword evidence="8 10" id="KW-0464">Manganese</keyword>
<comment type="subcellular location">
    <subcellularLocation>
        <location evidence="10">Cytoplasm</location>
    </subcellularLocation>
    <subcellularLocation>
        <location evidence="10">Nucleus</location>
    </subcellularLocation>
</comment>
<protein>
    <recommendedName>
        <fullName evidence="10">Inosine triphosphate pyrophosphatase</fullName>
        <shortName evidence="10">ITPase</shortName>
        <shortName evidence="10">Inosine triphosphatase</shortName>
        <ecNumber evidence="10">3.6.1.66</ecNumber>
    </recommendedName>
    <alternativeName>
        <fullName evidence="10">Non-canonical purine NTP pyrophosphatase</fullName>
    </alternativeName>
    <alternativeName>
        <fullName evidence="10">Non-standard purine NTP pyrophosphatase</fullName>
    </alternativeName>
    <alternativeName>
        <fullName evidence="10">Nucleoside-triphosphate diphosphatase</fullName>
    </alternativeName>
    <alternativeName>
        <fullName evidence="10">Nucleoside-triphosphate pyrophosphatase</fullName>
        <shortName evidence="10">NTPase</shortName>
    </alternativeName>
    <alternativeName>
        <fullName evidence="10">XTP/dITP diphosphatase</fullName>
    </alternativeName>
</protein>
<organism evidence="12 13">
    <name type="scientific">Apiotrichum porosum</name>
    <dbReference type="NCBI Taxonomy" id="105984"/>
    <lineage>
        <taxon>Eukaryota</taxon>
        <taxon>Fungi</taxon>
        <taxon>Dikarya</taxon>
        <taxon>Basidiomycota</taxon>
        <taxon>Agaricomycotina</taxon>
        <taxon>Tremellomycetes</taxon>
        <taxon>Trichosporonales</taxon>
        <taxon>Trichosporonaceae</taxon>
        <taxon>Apiotrichum</taxon>
    </lineage>
</organism>